<dbReference type="SUPFAM" id="SSF55729">
    <property type="entry name" value="Acyl-CoA N-acyltransferases (Nat)"/>
    <property type="match status" value="2"/>
</dbReference>
<reference evidence="5" key="1">
    <citation type="journal article" date="2019" name="Int. J. Syst. Evol. Microbiol.">
        <title>The Global Catalogue of Microorganisms (GCM) 10K type strain sequencing project: providing services to taxonomists for standard genome sequencing and annotation.</title>
        <authorList>
            <consortium name="The Broad Institute Genomics Platform"/>
            <consortium name="The Broad Institute Genome Sequencing Center for Infectious Disease"/>
            <person name="Wu L."/>
            <person name="Ma J."/>
        </authorList>
    </citation>
    <scope>NUCLEOTIDE SEQUENCE [LARGE SCALE GENOMIC DNA]</scope>
    <source>
        <strain evidence="5">JCM 16014</strain>
    </source>
</reference>
<sequence length="338" mass="37116">MPIEISPFDPSSASDSDFEDFYKVLIAVMALDHPEQPMLTLEECAKQIREPATALGPIKRWAAREEGHIVATATAKFPAHENRHLTIVRVIVTPDRRRQGIGTELLRAMLPDLGADGRTVVMANGVKADASGESWAREMGFVRTHAYVRQVLTLSRVDPALWRCPVPDGFRLEQWAGAAPGILLEEYASARTAILDAPNGDSSLEFENWTAERVRTHEADLHARNVENRVVVAVHEASGRVAGITELELLSNQPSRGFQQDTAVAANFRGHGLGLAIKGAMMRWLTADNSAVADIITHTAYNNTHMIRINHALGYETTAVVAEIEVGLAELTKKLESY</sequence>
<dbReference type="PANTHER" id="PTHR43877">
    <property type="entry name" value="AMINOALKYLPHOSPHONATE N-ACETYLTRANSFERASE-RELATED-RELATED"/>
    <property type="match status" value="1"/>
</dbReference>
<keyword evidence="1" id="KW-0808">Transferase</keyword>
<dbReference type="Pfam" id="PF00583">
    <property type="entry name" value="Acetyltransf_1"/>
    <property type="match status" value="2"/>
</dbReference>
<dbReference type="InterPro" id="IPR050832">
    <property type="entry name" value="Bact_Acetyltransf"/>
</dbReference>
<protein>
    <recommendedName>
        <fullName evidence="3">N-acetyltransferase domain-containing protein</fullName>
    </recommendedName>
</protein>
<gene>
    <name evidence="4" type="ORF">GCM10009839_17500</name>
</gene>
<feature type="domain" description="N-acetyltransferase" evidence="3">
    <location>
        <begin position="192"/>
        <end position="336"/>
    </location>
</feature>
<dbReference type="PROSITE" id="PS51186">
    <property type="entry name" value="GNAT"/>
    <property type="match status" value="2"/>
</dbReference>
<dbReference type="CDD" id="cd04301">
    <property type="entry name" value="NAT_SF"/>
    <property type="match status" value="1"/>
</dbReference>
<accession>A0ABN2TTU8</accession>
<evidence type="ECO:0000256" key="1">
    <source>
        <dbReference type="ARBA" id="ARBA00022679"/>
    </source>
</evidence>
<dbReference type="Gene3D" id="3.40.630.30">
    <property type="match status" value="1"/>
</dbReference>
<evidence type="ECO:0000259" key="3">
    <source>
        <dbReference type="PROSITE" id="PS51186"/>
    </source>
</evidence>
<name>A0ABN2TTU8_9ACTN</name>
<dbReference type="EMBL" id="BAAAQN010000007">
    <property type="protein sequence ID" value="GAA2021123.1"/>
    <property type="molecule type" value="Genomic_DNA"/>
</dbReference>
<evidence type="ECO:0000256" key="2">
    <source>
        <dbReference type="ARBA" id="ARBA00023315"/>
    </source>
</evidence>
<organism evidence="4 5">
    <name type="scientific">Catenulispora yoronensis</name>
    <dbReference type="NCBI Taxonomy" id="450799"/>
    <lineage>
        <taxon>Bacteria</taxon>
        <taxon>Bacillati</taxon>
        <taxon>Actinomycetota</taxon>
        <taxon>Actinomycetes</taxon>
        <taxon>Catenulisporales</taxon>
        <taxon>Catenulisporaceae</taxon>
        <taxon>Catenulispora</taxon>
    </lineage>
</organism>
<dbReference type="InterPro" id="IPR000182">
    <property type="entry name" value="GNAT_dom"/>
</dbReference>
<keyword evidence="2" id="KW-0012">Acyltransferase</keyword>
<proteinExistence type="predicted"/>
<dbReference type="Proteomes" id="UP001500751">
    <property type="component" value="Unassembled WGS sequence"/>
</dbReference>
<comment type="caution">
    <text evidence="4">The sequence shown here is derived from an EMBL/GenBank/DDBJ whole genome shotgun (WGS) entry which is preliminary data.</text>
</comment>
<dbReference type="InterPro" id="IPR016181">
    <property type="entry name" value="Acyl_CoA_acyltransferase"/>
</dbReference>
<evidence type="ECO:0000313" key="4">
    <source>
        <dbReference type="EMBL" id="GAA2021123.1"/>
    </source>
</evidence>
<feature type="domain" description="N-acetyltransferase" evidence="3">
    <location>
        <begin position="3"/>
        <end position="167"/>
    </location>
</feature>
<keyword evidence="5" id="KW-1185">Reference proteome</keyword>
<evidence type="ECO:0000313" key="5">
    <source>
        <dbReference type="Proteomes" id="UP001500751"/>
    </source>
</evidence>